<dbReference type="AlphaFoldDB" id="A0A0C9W3Y6"/>
<dbReference type="HOGENOM" id="CLU_1636494_0_0_1"/>
<dbReference type="Proteomes" id="UP000054279">
    <property type="component" value="Unassembled WGS sequence"/>
</dbReference>
<name>A0A0C9W3Y6_SPHS4</name>
<protein>
    <submittedName>
        <fullName evidence="2">Uncharacterized protein</fullName>
    </submittedName>
</protein>
<organism evidence="2 3">
    <name type="scientific">Sphaerobolus stellatus (strain SS14)</name>
    <dbReference type="NCBI Taxonomy" id="990650"/>
    <lineage>
        <taxon>Eukaryota</taxon>
        <taxon>Fungi</taxon>
        <taxon>Dikarya</taxon>
        <taxon>Basidiomycota</taxon>
        <taxon>Agaricomycotina</taxon>
        <taxon>Agaricomycetes</taxon>
        <taxon>Phallomycetidae</taxon>
        <taxon>Geastrales</taxon>
        <taxon>Sphaerobolaceae</taxon>
        <taxon>Sphaerobolus</taxon>
    </lineage>
</organism>
<evidence type="ECO:0000256" key="1">
    <source>
        <dbReference type="SAM" id="MobiDB-lite"/>
    </source>
</evidence>
<proteinExistence type="predicted"/>
<reference evidence="2 3" key="1">
    <citation type="submission" date="2014-06" db="EMBL/GenBank/DDBJ databases">
        <title>Evolutionary Origins and Diversification of the Mycorrhizal Mutualists.</title>
        <authorList>
            <consortium name="DOE Joint Genome Institute"/>
            <consortium name="Mycorrhizal Genomics Consortium"/>
            <person name="Kohler A."/>
            <person name="Kuo A."/>
            <person name="Nagy L.G."/>
            <person name="Floudas D."/>
            <person name="Copeland A."/>
            <person name="Barry K.W."/>
            <person name="Cichocki N."/>
            <person name="Veneault-Fourrey C."/>
            <person name="LaButti K."/>
            <person name="Lindquist E.A."/>
            <person name="Lipzen A."/>
            <person name="Lundell T."/>
            <person name="Morin E."/>
            <person name="Murat C."/>
            <person name="Riley R."/>
            <person name="Ohm R."/>
            <person name="Sun H."/>
            <person name="Tunlid A."/>
            <person name="Henrissat B."/>
            <person name="Grigoriev I.V."/>
            <person name="Hibbett D.S."/>
            <person name="Martin F."/>
        </authorList>
    </citation>
    <scope>NUCLEOTIDE SEQUENCE [LARGE SCALE GENOMIC DNA]</scope>
    <source>
        <strain evidence="2 3">SS14</strain>
    </source>
</reference>
<keyword evidence="3" id="KW-1185">Reference proteome</keyword>
<dbReference type="EMBL" id="KN837110">
    <property type="protein sequence ID" value="KIJ45916.1"/>
    <property type="molecule type" value="Genomic_DNA"/>
</dbReference>
<sequence>MEQEIIWDFSVHVRIICYYSVLQVEPYGNRGRIIGVWTTVDTVLRRVIDLPNPQRSTPKPRISDIDGFLEDSISTILVCRFMLQIRKAVEIPRDVKSNQDELSTFHAVVHRFDETIAGNFGADLAENQQGRRRPGISGIGDESEDGDGTEYGFGEEHEEFNI</sequence>
<evidence type="ECO:0000313" key="2">
    <source>
        <dbReference type="EMBL" id="KIJ45916.1"/>
    </source>
</evidence>
<feature type="region of interest" description="Disordered" evidence="1">
    <location>
        <begin position="123"/>
        <end position="162"/>
    </location>
</feature>
<gene>
    <name evidence="2" type="ORF">M422DRAFT_66940</name>
</gene>
<accession>A0A0C9W3Y6</accession>
<evidence type="ECO:0000313" key="3">
    <source>
        <dbReference type="Proteomes" id="UP000054279"/>
    </source>
</evidence>